<name>A0A8J9YV73_BRALA</name>
<dbReference type="Proteomes" id="UP000838412">
    <property type="component" value="Chromosome 12"/>
</dbReference>
<dbReference type="PANTHER" id="PTHR14375:SF2">
    <property type="entry name" value="SIMILAR TO RIKEN CDNA 4931414P19"/>
    <property type="match status" value="1"/>
</dbReference>
<accession>A0A8J9YV73</accession>
<evidence type="ECO:0000256" key="1">
    <source>
        <dbReference type="SAM" id="MobiDB-lite"/>
    </source>
</evidence>
<keyword evidence="3" id="KW-1185">Reference proteome</keyword>
<dbReference type="AlphaFoldDB" id="A0A8J9YV73"/>
<evidence type="ECO:0000313" key="3">
    <source>
        <dbReference type="Proteomes" id="UP000838412"/>
    </source>
</evidence>
<gene>
    <name evidence="2" type="primary">Hypp6575</name>
    <name evidence="2" type="ORF">BLAG_LOCUS5624</name>
</gene>
<organism evidence="2 3">
    <name type="scientific">Branchiostoma lanceolatum</name>
    <name type="common">Common lancelet</name>
    <name type="synonym">Amphioxus lanceolatum</name>
    <dbReference type="NCBI Taxonomy" id="7740"/>
    <lineage>
        <taxon>Eukaryota</taxon>
        <taxon>Metazoa</taxon>
        <taxon>Chordata</taxon>
        <taxon>Cephalochordata</taxon>
        <taxon>Leptocardii</taxon>
        <taxon>Amphioxiformes</taxon>
        <taxon>Branchiostomatidae</taxon>
        <taxon>Branchiostoma</taxon>
    </lineage>
</organism>
<proteinExistence type="predicted"/>
<dbReference type="InterPro" id="IPR028101">
    <property type="entry name" value="DUF4616"/>
</dbReference>
<reference evidence="2" key="1">
    <citation type="submission" date="2022-01" db="EMBL/GenBank/DDBJ databases">
        <authorList>
            <person name="Braso-Vives M."/>
        </authorList>
    </citation>
    <scope>NUCLEOTIDE SEQUENCE</scope>
</reference>
<sequence>MRKTMGDELGEATTLFLESVYDVRGRSRNTLFRDGQWEAYVSHLWKLYASDSLPTPDRSPERTRTDPCSTTGPPSAPVAIVQPRWPTVTMAPDGDRQPEASTTAASDFPPVSPRPSEDSNEGSGPEADLETAMDLSVARVNNMETGGLGDLEDIAIDLEDIVINTPLVSMTRTNSPGVTPYHQPVSPETVAAYMDSATWPPPSHQTEDDADSIISIHAQNRRADEQSNLIPPRVREGTKEEKRRWFNEQVTQIVGKARIEGATQLTLALQKLQPVIHHGPWKSHRSGSGNVADHVQHANRSGSGKVADHVQHANRSGSGKVADHVQHAKQSGSGNVADHVQHANRSGSGKVADHVQHANRSGSGKVASHVQHAKQSGSGKVADHVQHAKQSGSGKVADHVQHAKQSGSGKVADHVQHAKQSGSGKVADHVQHAKQSGSGKVADHVQHAKQSGSGNVADHHARQERRRLNAFEEDVKKLRLWPQQDQYKYCSATSVAMQLFGVTVSTLEALDLLLQQPEDEVIAQPAAWIRPTCFPATISTQLQPLNSFHNQQIVYNQDVAAIINQHEQELATVRATNRSLQEQLHAEKALRGTEVKLAVQSEIGDIRSFSTKETIDFLQKEAPTLYNLVSNLTTQHHRETKRSESVATVILSAVNPRSIQATGLQTIVELMLVARTSNDQIVFIAMVIQVLNHTGITVSPNSLRSVMKQFADQRRKEKRKAEIVWVYDNVNIMRRLRDLRATVGEGCLIPAELEYLREANPDLMSDEETDEENANTWLVRRPAWWCSKLTKTVDRCQPAFDRQVAKSRKLRHVRVMTDQPSRRCIPVDTVDKEYLNVVGDENEEQDHKLNKSDKYPY</sequence>
<feature type="region of interest" description="Disordered" evidence="1">
    <location>
        <begin position="50"/>
        <end position="130"/>
    </location>
</feature>
<dbReference type="PANTHER" id="PTHR14375">
    <property type="entry name" value="SIMILAR TO RIKEN CDNA 4931414P19"/>
    <property type="match status" value="1"/>
</dbReference>
<dbReference type="EMBL" id="OV696697">
    <property type="protein sequence ID" value="CAH1242320.1"/>
    <property type="molecule type" value="Genomic_DNA"/>
</dbReference>
<protein>
    <submittedName>
        <fullName evidence="2">Hypp6575 protein</fullName>
    </submittedName>
</protein>
<dbReference type="OrthoDB" id="10241672at2759"/>
<feature type="region of interest" description="Disordered" evidence="1">
    <location>
        <begin position="344"/>
        <end position="463"/>
    </location>
</feature>
<evidence type="ECO:0000313" key="2">
    <source>
        <dbReference type="EMBL" id="CAH1242320.1"/>
    </source>
</evidence>